<dbReference type="PRINTS" id="PR00320">
    <property type="entry name" value="GPROTEINBRPT"/>
</dbReference>
<accession>A0ABW1NNU1</accession>
<dbReference type="PROSITE" id="PS00678">
    <property type="entry name" value="WD_REPEATS_1"/>
    <property type="match status" value="2"/>
</dbReference>
<keyword evidence="2" id="KW-0677">Repeat</keyword>
<dbReference type="PANTHER" id="PTHR22847:SF637">
    <property type="entry name" value="WD REPEAT DOMAIN 5B"/>
    <property type="match status" value="1"/>
</dbReference>
<evidence type="ECO:0000313" key="5">
    <source>
        <dbReference type="Proteomes" id="UP001596137"/>
    </source>
</evidence>
<dbReference type="InterPro" id="IPR001680">
    <property type="entry name" value="WD40_rpt"/>
</dbReference>
<keyword evidence="5" id="KW-1185">Reference proteome</keyword>
<evidence type="ECO:0000313" key="4">
    <source>
        <dbReference type="EMBL" id="MFC6084528.1"/>
    </source>
</evidence>
<dbReference type="Gene3D" id="2.130.10.10">
    <property type="entry name" value="YVTN repeat-like/Quinoprotein amine dehydrogenase"/>
    <property type="match status" value="3"/>
</dbReference>
<protein>
    <submittedName>
        <fullName evidence="4">WD40 repeat domain-containing protein</fullName>
    </submittedName>
</protein>
<dbReference type="InterPro" id="IPR015943">
    <property type="entry name" value="WD40/YVTN_repeat-like_dom_sf"/>
</dbReference>
<dbReference type="Proteomes" id="UP001596137">
    <property type="component" value="Unassembled WGS sequence"/>
</dbReference>
<dbReference type="InterPro" id="IPR019775">
    <property type="entry name" value="WD40_repeat_CS"/>
</dbReference>
<dbReference type="Pfam" id="PF00400">
    <property type="entry name" value="WD40"/>
    <property type="match status" value="1"/>
</dbReference>
<dbReference type="SUPFAM" id="SSF50978">
    <property type="entry name" value="WD40 repeat-like"/>
    <property type="match status" value="2"/>
</dbReference>
<evidence type="ECO:0000256" key="2">
    <source>
        <dbReference type="ARBA" id="ARBA00022737"/>
    </source>
</evidence>
<feature type="repeat" description="WD" evidence="3">
    <location>
        <begin position="255"/>
        <end position="298"/>
    </location>
</feature>
<reference evidence="5" key="1">
    <citation type="journal article" date="2019" name="Int. J. Syst. Evol. Microbiol.">
        <title>The Global Catalogue of Microorganisms (GCM) 10K type strain sequencing project: providing services to taxonomists for standard genome sequencing and annotation.</title>
        <authorList>
            <consortium name="The Broad Institute Genomics Platform"/>
            <consortium name="The Broad Institute Genome Sequencing Center for Infectious Disease"/>
            <person name="Wu L."/>
            <person name="Ma J."/>
        </authorList>
    </citation>
    <scope>NUCLEOTIDE SEQUENCE [LARGE SCALE GENOMIC DNA]</scope>
    <source>
        <strain evidence="5">JCM 30346</strain>
    </source>
</reference>
<dbReference type="PANTHER" id="PTHR22847">
    <property type="entry name" value="WD40 REPEAT PROTEIN"/>
    <property type="match status" value="1"/>
</dbReference>
<dbReference type="EMBL" id="JBHSRF010000044">
    <property type="protein sequence ID" value="MFC6084528.1"/>
    <property type="molecule type" value="Genomic_DNA"/>
</dbReference>
<sequence length="555" mass="59171">MAIGWLDQRAVAVSVGQEGTIRVWSLPTLAPLGKPIVVHNSPAELKTMIFQGAELSIRENFDPVAKLYGGPVRVTAGDEIVLTDVRTGRRVRPRIYLGEDNGVNGVVVLNVRGRPTAVVNDDGGDENEPGPDPLRFFDLRTGAMAEGIGGDFATVRKVLTRRGVALLTLGHDPAEEDADPSTAGALTLWDPVTRRPVATMPGDLPKRDVGRSTFRRMSLATGNVDGHSYALTGGGDNVLRLWDLDTAKLVAETEPAGHTDWIDAIDTTDRNGTPLAVTGGYDGRAVVWDLNSRRRDGAPMTDPTGPIHLVTTGRLGGRPVVVTRGGELRIWDLDSHAQIGAPIPAAETAQVVTSGDRMLLLGEAGGRTRVVDLATRAEIGVPVKLNERQPGRYLMTDLDGRPALVVVGRTTRVSDLSTGRLLRRVRRVASDSTAFTAARLRCAPVILSGRGTSVHIWDARTGKEVAPPLTGLRKGALQILAGKVGDRPIAVTMAGDGTVRVWDLTRSVQLGGPIDTGPAYVRLALGRSGDRTVLLAGGNDERLRLWDLGPRAEPG</sequence>
<name>A0ABW1NNU1_9ACTN</name>
<evidence type="ECO:0000256" key="1">
    <source>
        <dbReference type="ARBA" id="ARBA00022574"/>
    </source>
</evidence>
<dbReference type="RefSeq" id="WP_380757683.1">
    <property type="nucleotide sequence ID" value="NZ_JBHSRF010000044.1"/>
</dbReference>
<proteinExistence type="predicted"/>
<feature type="repeat" description="WD" evidence="3">
    <location>
        <begin position="231"/>
        <end position="252"/>
    </location>
</feature>
<gene>
    <name evidence="4" type="ORF">ACFP1K_25445</name>
</gene>
<keyword evidence="1 3" id="KW-0853">WD repeat</keyword>
<dbReference type="InterPro" id="IPR036322">
    <property type="entry name" value="WD40_repeat_dom_sf"/>
</dbReference>
<comment type="caution">
    <text evidence="4">The sequence shown here is derived from an EMBL/GenBank/DDBJ whole genome shotgun (WGS) entry which is preliminary data.</text>
</comment>
<evidence type="ECO:0000256" key="3">
    <source>
        <dbReference type="PROSITE-ProRule" id="PRU00221"/>
    </source>
</evidence>
<dbReference type="PROSITE" id="PS50082">
    <property type="entry name" value="WD_REPEATS_2"/>
    <property type="match status" value="2"/>
</dbReference>
<organism evidence="4 5">
    <name type="scientific">Sphaerisporangium aureirubrum</name>
    <dbReference type="NCBI Taxonomy" id="1544736"/>
    <lineage>
        <taxon>Bacteria</taxon>
        <taxon>Bacillati</taxon>
        <taxon>Actinomycetota</taxon>
        <taxon>Actinomycetes</taxon>
        <taxon>Streptosporangiales</taxon>
        <taxon>Streptosporangiaceae</taxon>
        <taxon>Sphaerisporangium</taxon>
    </lineage>
</organism>
<dbReference type="SMART" id="SM00320">
    <property type="entry name" value="WD40"/>
    <property type="match status" value="4"/>
</dbReference>
<dbReference type="InterPro" id="IPR020472">
    <property type="entry name" value="WD40_PAC1"/>
</dbReference>